<gene>
    <name evidence="6" type="ORF">MSP7336_00216</name>
</gene>
<evidence type="ECO:0000313" key="7">
    <source>
        <dbReference type="Proteomes" id="UP000252015"/>
    </source>
</evidence>
<evidence type="ECO:0000313" key="6">
    <source>
        <dbReference type="EMBL" id="SRX91995.1"/>
    </source>
</evidence>
<evidence type="ECO:0000256" key="2">
    <source>
        <dbReference type="ARBA" id="ARBA00023125"/>
    </source>
</evidence>
<evidence type="ECO:0000259" key="5">
    <source>
        <dbReference type="PROSITE" id="PS50977"/>
    </source>
</evidence>
<dbReference type="PANTHER" id="PTHR47506">
    <property type="entry name" value="TRANSCRIPTIONAL REGULATORY PROTEIN"/>
    <property type="match status" value="1"/>
</dbReference>
<sequence>MVSVTDGRLARGERARAAILAKAADIASAEGLEGLSIGRLARECGTSKSNVAAHFGSKAQLQLATVRYATDVFMREVVSPALKAPRGLPRLLAIYDQWCDYSRRRVFSGGCFFAAVVAEYDARDGAVRDVLRQFRIGSLGFQTRLVAEAQQTGEIRADADPAQIAFELDAFTLGANSQAVLFDDSSAYDRATAAIAARIDSVRPGRKDCDT</sequence>
<evidence type="ECO:0000256" key="4">
    <source>
        <dbReference type="PROSITE-ProRule" id="PRU00335"/>
    </source>
</evidence>
<reference evidence="6 7" key="1">
    <citation type="submission" date="2018-05" db="EMBL/GenBank/DDBJ databases">
        <authorList>
            <consortium name="IHU Genomes"/>
        </authorList>
    </citation>
    <scope>NUCLEOTIDE SEQUENCE [LARGE SCALE GENOMIC DNA]</scope>
    <source>
        <strain evidence="6 7">P7336</strain>
    </source>
</reference>
<feature type="DNA-binding region" description="H-T-H motif" evidence="4">
    <location>
        <begin position="36"/>
        <end position="55"/>
    </location>
</feature>
<evidence type="ECO:0000256" key="1">
    <source>
        <dbReference type="ARBA" id="ARBA00023015"/>
    </source>
</evidence>
<dbReference type="Gene3D" id="1.10.10.60">
    <property type="entry name" value="Homeodomain-like"/>
    <property type="match status" value="1"/>
</dbReference>
<keyword evidence="1" id="KW-0805">Transcription regulation</keyword>
<dbReference type="GO" id="GO:0003677">
    <property type="term" value="F:DNA binding"/>
    <property type="evidence" value="ECO:0007669"/>
    <property type="project" value="UniProtKB-UniRule"/>
</dbReference>
<keyword evidence="2 4" id="KW-0238">DNA-binding</keyword>
<dbReference type="PANTHER" id="PTHR47506:SF6">
    <property type="entry name" value="HTH-TYPE TRANSCRIPTIONAL REPRESSOR NEMR"/>
    <property type="match status" value="1"/>
</dbReference>
<accession>A0A1E3TH62</accession>
<name>A0A1E3TH62_MYCSH</name>
<dbReference type="Pfam" id="PF16925">
    <property type="entry name" value="TetR_C_13"/>
    <property type="match status" value="1"/>
</dbReference>
<dbReference type="PROSITE" id="PS50977">
    <property type="entry name" value="HTH_TETR_2"/>
    <property type="match status" value="1"/>
</dbReference>
<dbReference type="Gene3D" id="1.10.357.10">
    <property type="entry name" value="Tetracycline Repressor, domain 2"/>
    <property type="match status" value="1"/>
</dbReference>
<dbReference type="InterPro" id="IPR001647">
    <property type="entry name" value="HTH_TetR"/>
</dbReference>
<dbReference type="SUPFAM" id="SSF48498">
    <property type="entry name" value="Tetracyclin repressor-like, C-terminal domain"/>
    <property type="match status" value="1"/>
</dbReference>
<dbReference type="RefSeq" id="WP_069395621.1">
    <property type="nucleotide sequence ID" value="NZ_JACKUN010000034.1"/>
</dbReference>
<keyword evidence="7" id="KW-1185">Reference proteome</keyword>
<dbReference type="STRING" id="29313.BHQ16_08565"/>
<proteinExistence type="predicted"/>
<dbReference type="SUPFAM" id="SSF46689">
    <property type="entry name" value="Homeodomain-like"/>
    <property type="match status" value="1"/>
</dbReference>
<organism evidence="6 7">
    <name type="scientific">Mycobacterium shimoidei</name>
    <dbReference type="NCBI Taxonomy" id="29313"/>
    <lineage>
        <taxon>Bacteria</taxon>
        <taxon>Bacillati</taxon>
        <taxon>Actinomycetota</taxon>
        <taxon>Actinomycetes</taxon>
        <taxon>Mycobacteriales</taxon>
        <taxon>Mycobacteriaceae</taxon>
        <taxon>Mycobacterium</taxon>
    </lineage>
</organism>
<feature type="domain" description="HTH tetR-type" evidence="5">
    <location>
        <begin position="13"/>
        <end position="73"/>
    </location>
</feature>
<dbReference type="EMBL" id="UEGW01000001">
    <property type="protein sequence ID" value="SRX91995.1"/>
    <property type="molecule type" value="Genomic_DNA"/>
</dbReference>
<dbReference type="Proteomes" id="UP000252015">
    <property type="component" value="Unassembled WGS sequence"/>
</dbReference>
<protein>
    <submittedName>
        <fullName evidence="6">Transcriptional regulator, TetR family [Saccharothrix espanaensis DSM]</fullName>
    </submittedName>
</protein>
<dbReference type="OrthoDB" id="326421at2"/>
<dbReference type="InterPro" id="IPR009057">
    <property type="entry name" value="Homeodomain-like_sf"/>
</dbReference>
<keyword evidence="3" id="KW-0804">Transcription</keyword>
<dbReference type="InterPro" id="IPR036271">
    <property type="entry name" value="Tet_transcr_reg_TetR-rel_C_sf"/>
</dbReference>
<dbReference type="InterPro" id="IPR011075">
    <property type="entry name" value="TetR_C"/>
</dbReference>
<dbReference type="AlphaFoldDB" id="A0A1E3TH62"/>
<dbReference type="Pfam" id="PF00440">
    <property type="entry name" value="TetR_N"/>
    <property type="match status" value="1"/>
</dbReference>
<evidence type="ECO:0000256" key="3">
    <source>
        <dbReference type="ARBA" id="ARBA00023163"/>
    </source>
</evidence>